<organism evidence="1 2">
    <name type="scientific">Pseudochelatococcus contaminans</name>
    <dbReference type="NCBI Taxonomy" id="1538103"/>
    <lineage>
        <taxon>Bacteria</taxon>
        <taxon>Pseudomonadati</taxon>
        <taxon>Pseudomonadota</taxon>
        <taxon>Alphaproteobacteria</taxon>
        <taxon>Hyphomicrobiales</taxon>
        <taxon>Chelatococcaceae</taxon>
        <taxon>Pseudochelatococcus</taxon>
    </lineage>
</organism>
<dbReference type="Proteomes" id="UP000537592">
    <property type="component" value="Unassembled WGS sequence"/>
</dbReference>
<proteinExistence type="predicted"/>
<dbReference type="EMBL" id="JACICC010000008">
    <property type="protein sequence ID" value="MBB3810871.1"/>
    <property type="molecule type" value="Genomic_DNA"/>
</dbReference>
<name>A0A7W5Z7C8_9HYPH</name>
<dbReference type="AlphaFoldDB" id="A0A7W5Z7C8"/>
<evidence type="ECO:0000313" key="1">
    <source>
        <dbReference type="EMBL" id="MBB3810871.1"/>
    </source>
</evidence>
<accession>A0A7W5Z7C8</accession>
<dbReference type="RefSeq" id="WP_183754210.1">
    <property type="nucleotide sequence ID" value="NZ_JACICC010000008.1"/>
</dbReference>
<dbReference type="Gene3D" id="2.40.30.170">
    <property type="match status" value="1"/>
</dbReference>
<gene>
    <name evidence="1" type="ORF">FHS81_002977</name>
</gene>
<keyword evidence="2" id="KW-1185">Reference proteome</keyword>
<evidence type="ECO:0000313" key="2">
    <source>
        <dbReference type="Proteomes" id="UP000537592"/>
    </source>
</evidence>
<sequence length="159" mass="17017">MGRRAKVAASAVAVYGLLAIAWAVGWQWLTVHVSEQKSETAYVRSRLASFDGDSDDDVLVIASFREAQLDHVRVGRSARVVIDRYPEARIRGVVDGLCSGSCPDNYKGQAATLAVTVKPLSARILLTEIPKGIHLDAGMSASVTLGAGPEDIASWALWP</sequence>
<reference evidence="1 2" key="1">
    <citation type="submission" date="2020-08" db="EMBL/GenBank/DDBJ databases">
        <title>Genomic Encyclopedia of Type Strains, Phase IV (KMG-IV): sequencing the most valuable type-strain genomes for metagenomic binning, comparative biology and taxonomic classification.</title>
        <authorList>
            <person name="Goeker M."/>
        </authorList>
    </citation>
    <scope>NUCLEOTIDE SEQUENCE [LARGE SCALE GENOMIC DNA]</scope>
    <source>
        <strain evidence="1 2">DSM 28760</strain>
    </source>
</reference>
<protein>
    <submittedName>
        <fullName evidence="1">Multidrug resistance efflux pump</fullName>
    </submittedName>
</protein>
<comment type="caution">
    <text evidence="1">The sequence shown here is derived from an EMBL/GenBank/DDBJ whole genome shotgun (WGS) entry which is preliminary data.</text>
</comment>